<evidence type="ECO:0000256" key="1">
    <source>
        <dbReference type="ARBA" id="ARBA00023015"/>
    </source>
</evidence>
<evidence type="ECO:0000313" key="6">
    <source>
        <dbReference type="EMBL" id="MDI4647995.1"/>
    </source>
</evidence>
<evidence type="ECO:0000256" key="4">
    <source>
        <dbReference type="SAM" id="Coils"/>
    </source>
</evidence>
<comment type="caution">
    <text evidence="6">The sequence shown here is derived from an EMBL/GenBank/DDBJ whole genome shotgun (WGS) entry which is preliminary data.</text>
</comment>
<keyword evidence="1" id="KW-0805">Transcription regulation</keyword>
<dbReference type="SMART" id="SM00342">
    <property type="entry name" value="HTH_ARAC"/>
    <property type="match status" value="1"/>
</dbReference>
<dbReference type="PROSITE" id="PS00041">
    <property type="entry name" value="HTH_ARAC_FAMILY_1"/>
    <property type="match status" value="1"/>
</dbReference>
<dbReference type="InterPro" id="IPR018062">
    <property type="entry name" value="HTH_AraC-typ_CS"/>
</dbReference>
<dbReference type="InterPro" id="IPR009057">
    <property type="entry name" value="Homeodomain-like_sf"/>
</dbReference>
<feature type="coiled-coil region" evidence="4">
    <location>
        <begin position="493"/>
        <end position="520"/>
    </location>
</feature>
<organism evidence="6 7">
    <name type="scientific">Cohnella hashimotonis</name>
    <dbReference type="NCBI Taxonomy" id="2826895"/>
    <lineage>
        <taxon>Bacteria</taxon>
        <taxon>Bacillati</taxon>
        <taxon>Bacillota</taxon>
        <taxon>Bacilli</taxon>
        <taxon>Bacillales</taxon>
        <taxon>Paenibacillaceae</taxon>
        <taxon>Cohnella</taxon>
    </lineage>
</organism>
<dbReference type="Pfam" id="PF17853">
    <property type="entry name" value="GGDEF_2"/>
    <property type="match status" value="1"/>
</dbReference>
<dbReference type="SUPFAM" id="SSF46689">
    <property type="entry name" value="Homeodomain-like"/>
    <property type="match status" value="2"/>
</dbReference>
<evidence type="ECO:0000313" key="7">
    <source>
        <dbReference type="Proteomes" id="UP001161691"/>
    </source>
</evidence>
<keyword evidence="2" id="KW-0238">DNA-binding</keyword>
<dbReference type="PANTHER" id="PTHR43280:SF2">
    <property type="entry name" value="HTH-TYPE TRANSCRIPTIONAL REGULATOR EXSA"/>
    <property type="match status" value="1"/>
</dbReference>
<dbReference type="PRINTS" id="PR00032">
    <property type="entry name" value="HTHARAC"/>
</dbReference>
<accession>A0ABT6TNX3</accession>
<dbReference type="RefSeq" id="WP_282910733.1">
    <property type="nucleotide sequence ID" value="NZ_JAGRPV010000001.1"/>
</dbReference>
<dbReference type="EMBL" id="JAGRPV010000001">
    <property type="protein sequence ID" value="MDI4647995.1"/>
    <property type="molecule type" value="Genomic_DNA"/>
</dbReference>
<dbReference type="PANTHER" id="PTHR43280">
    <property type="entry name" value="ARAC-FAMILY TRANSCRIPTIONAL REGULATOR"/>
    <property type="match status" value="1"/>
</dbReference>
<dbReference type="PROSITE" id="PS01124">
    <property type="entry name" value="HTH_ARAC_FAMILY_2"/>
    <property type="match status" value="1"/>
</dbReference>
<dbReference type="InterPro" id="IPR020449">
    <property type="entry name" value="Tscrpt_reg_AraC-type_HTH"/>
</dbReference>
<evidence type="ECO:0000259" key="5">
    <source>
        <dbReference type="PROSITE" id="PS01124"/>
    </source>
</evidence>
<evidence type="ECO:0000256" key="2">
    <source>
        <dbReference type="ARBA" id="ARBA00023125"/>
    </source>
</evidence>
<dbReference type="InterPro" id="IPR041522">
    <property type="entry name" value="CdaR_GGDEF"/>
</dbReference>
<gene>
    <name evidence="6" type="ORF">KB449_23795</name>
</gene>
<keyword evidence="4" id="KW-0175">Coiled coil</keyword>
<sequence>MRKFRLANVDKSLYIRMLVLITVLLLSSVLLISLLTYSLAKKNSFENAQQSNAAALTQQLSLIDQELDSVSSLAANILMTQSYMFAEWENTLSVGSIIDLNNYLKQQRSLNPYIDSIYLYYDKLDQIITSGLQARPLAEFADRGWTSAYGGNAQRTQWLVNRETHPEGAVAKTAEAAAPERRWITLVQTMPLIGKPIGAIVINIDQDRLLGDYLQAYSSSAGEMLVLGPSGEFLYGGDELRTNGDRIVKIALAQRGGDSIVATVAHRKQLVTTLESAATHWRFVHLVPVAQLLAHIDKLKTVVFSVSLLYVAIAGVSAWYFSRRIYRPLAQSIAYIRRLEEETSDSRSEAELIVSVYDRLQRTRQQERQNHEEIVRQRLLLDMMQGLGLTQYKHLPIAPLEKEVWSVWEAQYTLILFEPEGQSDGRRAEDNIQQQLSLLEWTDSLRKQVSGEVVLRDDGQIVVIVGGEPAPDMAAHWQRQALQFGLPPMTVGISELHRGIDRLEQAYRQANEALRRKLYAGRGAIIRYERLQDGDDGADRLQSYPGAIEKRLVQAIKDKDAEGVRQGLDSLRDWMLEHRPHPVVMQQSMTQIRGEMLKLIAGFGAEEQTLVLQLSMPERHDMTLYEYIRLLQTIADALIEQYARISSRVHDATLERAVRYIQEHYQEQLSVEQVAEHVRLSASYVNKLFKERYGTTINEYIIELKIGRAKRLLTDTDLVIEEISQQIGYNTLSYFTRLFKTKTGMTPGQYRRQHGAKPENT</sequence>
<keyword evidence="3" id="KW-0804">Transcription</keyword>
<name>A0ABT6TNX3_9BACL</name>
<dbReference type="Proteomes" id="UP001161691">
    <property type="component" value="Unassembled WGS sequence"/>
</dbReference>
<dbReference type="Pfam" id="PF12833">
    <property type="entry name" value="HTH_18"/>
    <property type="match status" value="1"/>
</dbReference>
<evidence type="ECO:0000256" key="3">
    <source>
        <dbReference type="ARBA" id="ARBA00023163"/>
    </source>
</evidence>
<protein>
    <submittedName>
        <fullName evidence="6">AraC family transcriptional regulator</fullName>
    </submittedName>
</protein>
<keyword evidence="7" id="KW-1185">Reference proteome</keyword>
<proteinExistence type="predicted"/>
<reference evidence="6" key="1">
    <citation type="submission" date="2023-04" db="EMBL/GenBank/DDBJ databases">
        <title>Comparative genomic analysis of Cohnella hashimotonis sp. nov., isolated from the International Space Station.</title>
        <authorList>
            <person name="Venkateswaran K."/>
            <person name="Simpson A."/>
        </authorList>
    </citation>
    <scope>NUCLEOTIDE SEQUENCE</scope>
    <source>
        <strain evidence="6">F6_2S_P_1</strain>
    </source>
</reference>
<dbReference type="Gene3D" id="1.10.10.60">
    <property type="entry name" value="Homeodomain-like"/>
    <property type="match status" value="2"/>
</dbReference>
<feature type="domain" description="HTH araC/xylS-type" evidence="5">
    <location>
        <begin position="655"/>
        <end position="753"/>
    </location>
</feature>
<dbReference type="InterPro" id="IPR018060">
    <property type="entry name" value="HTH_AraC"/>
</dbReference>